<organism evidence="3 4">
    <name type="scientific">Aldrovandia affinis</name>
    <dbReference type="NCBI Taxonomy" id="143900"/>
    <lineage>
        <taxon>Eukaryota</taxon>
        <taxon>Metazoa</taxon>
        <taxon>Chordata</taxon>
        <taxon>Craniata</taxon>
        <taxon>Vertebrata</taxon>
        <taxon>Euteleostomi</taxon>
        <taxon>Actinopterygii</taxon>
        <taxon>Neopterygii</taxon>
        <taxon>Teleostei</taxon>
        <taxon>Notacanthiformes</taxon>
        <taxon>Halosauridae</taxon>
        <taxon>Aldrovandia</taxon>
    </lineage>
</organism>
<dbReference type="Proteomes" id="UP001221898">
    <property type="component" value="Unassembled WGS sequence"/>
</dbReference>
<evidence type="ECO:0000256" key="2">
    <source>
        <dbReference type="ARBA" id="ARBA00022737"/>
    </source>
</evidence>
<keyword evidence="4" id="KW-1185">Reference proteome</keyword>
<dbReference type="SUPFAM" id="SSF52058">
    <property type="entry name" value="L domain-like"/>
    <property type="match status" value="1"/>
</dbReference>
<evidence type="ECO:0000256" key="1">
    <source>
        <dbReference type="ARBA" id="ARBA00022614"/>
    </source>
</evidence>
<accession>A0AAD7W8D1</accession>
<dbReference type="AlphaFoldDB" id="A0AAD7W8D1"/>
<dbReference type="PANTHER" id="PTHR15454:SF70">
    <property type="entry name" value="LEUCINE-RICH REPEAT PROTEIN (LRRP)"/>
    <property type="match status" value="1"/>
</dbReference>
<evidence type="ECO:0000313" key="4">
    <source>
        <dbReference type="Proteomes" id="UP001221898"/>
    </source>
</evidence>
<protein>
    <submittedName>
        <fullName evidence="3">Uncharacterized protein</fullName>
    </submittedName>
</protein>
<dbReference type="SMART" id="SM00364">
    <property type="entry name" value="LRR_BAC"/>
    <property type="match status" value="5"/>
</dbReference>
<keyword evidence="2" id="KW-0677">Repeat</keyword>
<evidence type="ECO:0000313" key="3">
    <source>
        <dbReference type="EMBL" id="KAJ8386654.1"/>
    </source>
</evidence>
<gene>
    <name evidence="3" type="ORF">AAFF_G00167700</name>
</gene>
<dbReference type="SMART" id="SM00365">
    <property type="entry name" value="LRR_SD22"/>
    <property type="match status" value="5"/>
</dbReference>
<dbReference type="PROSITE" id="PS51450">
    <property type="entry name" value="LRR"/>
    <property type="match status" value="5"/>
</dbReference>
<dbReference type="InterPro" id="IPR001611">
    <property type="entry name" value="Leu-rich_rpt"/>
</dbReference>
<dbReference type="Pfam" id="PF13855">
    <property type="entry name" value="LRR_8"/>
    <property type="match status" value="1"/>
</dbReference>
<dbReference type="Gene3D" id="3.80.10.10">
    <property type="entry name" value="Ribonuclease Inhibitor"/>
    <property type="match status" value="1"/>
</dbReference>
<dbReference type="GO" id="GO:0005737">
    <property type="term" value="C:cytoplasm"/>
    <property type="evidence" value="ECO:0007669"/>
    <property type="project" value="TreeGrafter"/>
</dbReference>
<comment type="caution">
    <text evidence="3">The sequence shown here is derived from an EMBL/GenBank/DDBJ whole genome shotgun (WGS) entry which is preliminary data.</text>
</comment>
<keyword evidence="1" id="KW-0433">Leucine-rich repeat</keyword>
<dbReference type="EMBL" id="JAINUG010000224">
    <property type="protein sequence ID" value="KAJ8386654.1"/>
    <property type="molecule type" value="Genomic_DNA"/>
</dbReference>
<dbReference type="PANTHER" id="PTHR15454">
    <property type="entry name" value="NISCHARIN RELATED"/>
    <property type="match status" value="1"/>
</dbReference>
<proteinExistence type="predicted"/>
<reference evidence="3" key="1">
    <citation type="journal article" date="2023" name="Science">
        <title>Genome structures resolve the early diversification of teleost fishes.</title>
        <authorList>
            <person name="Parey E."/>
            <person name="Louis A."/>
            <person name="Montfort J."/>
            <person name="Bouchez O."/>
            <person name="Roques C."/>
            <person name="Iampietro C."/>
            <person name="Lluch J."/>
            <person name="Castinel A."/>
            <person name="Donnadieu C."/>
            <person name="Desvignes T."/>
            <person name="Floi Bucao C."/>
            <person name="Jouanno E."/>
            <person name="Wen M."/>
            <person name="Mejri S."/>
            <person name="Dirks R."/>
            <person name="Jansen H."/>
            <person name="Henkel C."/>
            <person name="Chen W.J."/>
            <person name="Zahm M."/>
            <person name="Cabau C."/>
            <person name="Klopp C."/>
            <person name="Thompson A.W."/>
            <person name="Robinson-Rechavi M."/>
            <person name="Braasch I."/>
            <person name="Lecointre G."/>
            <person name="Bobe J."/>
            <person name="Postlethwait J.H."/>
            <person name="Berthelot C."/>
            <person name="Roest Crollius H."/>
            <person name="Guiguen Y."/>
        </authorList>
    </citation>
    <scope>NUCLEOTIDE SEQUENCE</scope>
    <source>
        <strain evidence="3">NC1722</strain>
    </source>
</reference>
<sequence>MDARLSRQFVEGHGMSLEMVPFRWNLRSDGRYFALCIRMSRLKELRFGFEFGSEPRDHWPITGHPERVLRFDVSLNELESLGEEALSPFENLRELNASLNSLKSVEGLVRLPHLLVLNLSYNSFSTVRDLKPCPSLTTLDISFNRLRSIRALSALGNLTQLHIGHNKLNSLEGIQNLAQLQELYAQSNLVTDLIPLSSCLHLQLLDLSHNQLSCLSRTVEVLSALRSLRQLQLKGNPITEDERYITMIAQRTFVEVLDSVLLKRAWKPRLGMRLLEGVGAAGQTKQDLEKAAQRAYWDRLQNSRQETGRAIQYLHGRIGDLQEDLKEKENSLALELQACLRYLDTVPPEDSSAVDTRAFPTAMDQCRFSKFWERWDRGRKRPGPIQVTDPTKPEEVVQTVVKLLENYLLHPPPSDDSCLHK</sequence>
<name>A0AAD7W8D1_9TELE</name>
<dbReference type="InterPro" id="IPR032675">
    <property type="entry name" value="LRR_dom_sf"/>
</dbReference>